<feature type="compositionally biased region" description="Polar residues" evidence="1">
    <location>
        <begin position="1"/>
        <end position="12"/>
    </location>
</feature>
<sequence length="80" mass="9001">MYPTKQTRSSDNGEIEQKSQIDDCDSNNGDTHEDDEKRRVVPFSNAAKSIDARRGSLVYFLGPAYMVFIKGISSDNRLTL</sequence>
<dbReference type="PaxDb" id="3708-A0A078JG22"/>
<evidence type="ECO:0000256" key="1">
    <source>
        <dbReference type="SAM" id="MobiDB-lite"/>
    </source>
</evidence>
<dbReference type="Proteomes" id="UP000028999">
    <property type="component" value="Unassembled WGS sequence"/>
</dbReference>
<protein>
    <submittedName>
        <fullName evidence="2">BnaC09g53130D protein</fullName>
    </submittedName>
</protein>
<feature type="compositionally biased region" description="Basic and acidic residues" evidence="1">
    <location>
        <begin position="30"/>
        <end position="39"/>
    </location>
</feature>
<proteinExistence type="predicted"/>
<feature type="region of interest" description="Disordered" evidence="1">
    <location>
        <begin position="1"/>
        <end position="40"/>
    </location>
</feature>
<dbReference type="EMBL" id="LK034400">
    <property type="protein sequence ID" value="CDY64103.1"/>
    <property type="molecule type" value="Genomic_DNA"/>
</dbReference>
<organism evidence="2 3">
    <name type="scientific">Brassica napus</name>
    <name type="common">Rape</name>
    <dbReference type="NCBI Taxonomy" id="3708"/>
    <lineage>
        <taxon>Eukaryota</taxon>
        <taxon>Viridiplantae</taxon>
        <taxon>Streptophyta</taxon>
        <taxon>Embryophyta</taxon>
        <taxon>Tracheophyta</taxon>
        <taxon>Spermatophyta</taxon>
        <taxon>Magnoliopsida</taxon>
        <taxon>eudicotyledons</taxon>
        <taxon>Gunneridae</taxon>
        <taxon>Pentapetalae</taxon>
        <taxon>rosids</taxon>
        <taxon>malvids</taxon>
        <taxon>Brassicales</taxon>
        <taxon>Brassicaceae</taxon>
        <taxon>Brassiceae</taxon>
        <taxon>Brassica</taxon>
    </lineage>
</organism>
<evidence type="ECO:0000313" key="3">
    <source>
        <dbReference type="Proteomes" id="UP000028999"/>
    </source>
</evidence>
<evidence type="ECO:0000313" key="2">
    <source>
        <dbReference type="EMBL" id="CDY64103.1"/>
    </source>
</evidence>
<reference evidence="2 3" key="1">
    <citation type="journal article" date="2014" name="Science">
        <title>Plant genetics. Early allopolyploid evolution in the post-Neolithic Brassica napus oilseed genome.</title>
        <authorList>
            <person name="Chalhoub B."/>
            <person name="Denoeud F."/>
            <person name="Liu S."/>
            <person name="Parkin I.A."/>
            <person name="Tang H."/>
            <person name="Wang X."/>
            <person name="Chiquet J."/>
            <person name="Belcram H."/>
            <person name="Tong C."/>
            <person name="Samans B."/>
            <person name="Correa M."/>
            <person name="Da Silva C."/>
            <person name="Just J."/>
            <person name="Falentin C."/>
            <person name="Koh C.S."/>
            <person name="Le Clainche I."/>
            <person name="Bernard M."/>
            <person name="Bento P."/>
            <person name="Noel B."/>
            <person name="Labadie K."/>
            <person name="Alberti A."/>
            <person name="Charles M."/>
            <person name="Arnaud D."/>
            <person name="Guo H."/>
            <person name="Daviaud C."/>
            <person name="Alamery S."/>
            <person name="Jabbari K."/>
            <person name="Zhao M."/>
            <person name="Edger P.P."/>
            <person name="Chelaifa H."/>
            <person name="Tack D."/>
            <person name="Lassalle G."/>
            <person name="Mestiri I."/>
            <person name="Schnel N."/>
            <person name="Le Paslier M.C."/>
            <person name="Fan G."/>
            <person name="Renault V."/>
            <person name="Bayer P.E."/>
            <person name="Golicz A.A."/>
            <person name="Manoli S."/>
            <person name="Lee T.H."/>
            <person name="Thi V.H."/>
            <person name="Chalabi S."/>
            <person name="Hu Q."/>
            <person name="Fan C."/>
            <person name="Tollenaere R."/>
            <person name="Lu Y."/>
            <person name="Battail C."/>
            <person name="Shen J."/>
            <person name="Sidebottom C.H."/>
            <person name="Wang X."/>
            <person name="Canaguier A."/>
            <person name="Chauveau A."/>
            <person name="Berard A."/>
            <person name="Deniot G."/>
            <person name="Guan M."/>
            <person name="Liu Z."/>
            <person name="Sun F."/>
            <person name="Lim Y.P."/>
            <person name="Lyons E."/>
            <person name="Town C.D."/>
            <person name="Bancroft I."/>
            <person name="Wang X."/>
            <person name="Meng J."/>
            <person name="Ma J."/>
            <person name="Pires J.C."/>
            <person name="King G.J."/>
            <person name="Brunel D."/>
            <person name="Delourme R."/>
            <person name="Renard M."/>
            <person name="Aury J.M."/>
            <person name="Adams K.L."/>
            <person name="Batley J."/>
            <person name="Snowdon R.J."/>
            <person name="Tost J."/>
            <person name="Edwards D."/>
            <person name="Zhou Y."/>
            <person name="Hua W."/>
            <person name="Sharpe A.G."/>
            <person name="Paterson A.H."/>
            <person name="Guan C."/>
            <person name="Wincker P."/>
        </authorList>
    </citation>
    <scope>NUCLEOTIDE SEQUENCE [LARGE SCALE GENOMIC DNA]</scope>
    <source>
        <strain evidence="3">cv. Darmor-bzh</strain>
    </source>
</reference>
<dbReference type="AlphaFoldDB" id="A0A078JG22"/>
<keyword evidence="3" id="KW-1185">Reference proteome</keyword>
<dbReference type="Gramene" id="CDY64103">
    <property type="protein sequence ID" value="CDY64103"/>
    <property type="gene ID" value="GSBRNA2T00040879001"/>
</dbReference>
<name>A0A078JG22_BRANA</name>
<gene>
    <name evidence="2" type="primary">BnaC09g53130D</name>
    <name evidence="2" type="ORF">GSBRNA2T00040879001</name>
</gene>
<accession>A0A078JG22</accession>